<comment type="caution">
    <text evidence="4">The sequence shown here is derived from an EMBL/GenBank/DDBJ whole genome shotgun (WGS) entry which is preliminary data.</text>
</comment>
<dbReference type="Gene3D" id="3.30.1380.10">
    <property type="match status" value="1"/>
</dbReference>
<proteinExistence type="predicted"/>
<reference evidence="4 5" key="1">
    <citation type="submission" date="2017-02" db="EMBL/GenBank/DDBJ databases">
        <title>Draft genome of Saccharomonospora sp. 154.</title>
        <authorList>
            <person name="Alonso-Carmona G.S."/>
            <person name="De La Haba R."/>
            <person name="Vera-Gargallo B."/>
            <person name="Sandoval-Trujillo A.H."/>
            <person name="Ramirez-Duran N."/>
            <person name="Ventosa A."/>
        </authorList>
    </citation>
    <scope>NUCLEOTIDE SEQUENCE [LARGE SCALE GENOMIC DNA]</scope>
    <source>
        <strain evidence="4 5">LRS4.154</strain>
    </source>
</reference>
<sequence>MLRRIGGLLAALLLVVTGTAVTSTVTAAPAHADSCYTWDRTLKEGMSGSDVRQLQIRVSGYPGYRSVLALDGKFGPRTEAAVERFQRAYGLSVDGVAGSQTFNKLYQLQDADCTPANFSYGELNNCNTSWAGGAVSASQARQNALVSMWKLQALRHALGDKPIRVTSGFRSHACNDRVGGISTSRHLYGDGVDLGNLSHSFCTIAKRARYHGFSNILGPGYPGHNDHVHVAVGSTTWSAPSCGI</sequence>
<evidence type="ECO:0000259" key="2">
    <source>
        <dbReference type="Pfam" id="PF01471"/>
    </source>
</evidence>
<evidence type="ECO:0000313" key="4">
    <source>
        <dbReference type="EMBL" id="OQO91051.1"/>
    </source>
</evidence>
<dbReference type="Gene3D" id="1.10.101.10">
    <property type="entry name" value="PGBD-like superfamily/PGBD"/>
    <property type="match status" value="1"/>
</dbReference>
<dbReference type="STRING" id="1962155.B1813_16290"/>
<dbReference type="InterPro" id="IPR002477">
    <property type="entry name" value="Peptidoglycan-bd-like"/>
</dbReference>
<dbReference type="InterPro" id="IPR009045">
    <property type="entry name" value="Zn_M74/Hedgehog-like"/>
</dbReference>
<evidence type="ECO:0000313" key="5">
    <source>
        <dbReference type="Proteomes" id="UP000192591"/>
    </source>
</evidence>
<feature type="signal peptide" evidence="1">
    <location>
        <begin position="1"/>
        <end position="27"/>
    </location>
</feature>
<feature type="domain" description="Peptidase M15A C-terminal" evidence="3">
    <location>
        <begin position="117"/>
        <end position="231"/>
    </location>
</feature>
<dbReference type="InterPro" id="IPR013230">
    <property type="entry name" value="Peptidase_M15A_C"/>
</dbReference>
<protein>
    <submittedName>
        <fullName evidence="4">Peptidase M15</fullName>
    </submittedName>
</protein>
<dbReference type="SUPFAM" id="SSF55166">
    <property type="entry name" value="Hedgehog/DD-peptidase"/>
    <property type="match status" value="1"/>
</dbReference>
<feature type="chain" id="PRO_5039631121" evidence="1">
    <location>
        <begin position="28"/>
        <end position="244"/>
    </location>
</feature>
<accession>A0A1V9A1S4</accession>
<keyword evidence="5" id="KW-1185">Reference proteome</keyword>
<dbReference type="SUPFAM" id="SSF47090">
    <property type="entry name" value="PGBD-like"/>
    <property type="match status" value="1"/>
</dbReference>
<dbReference type="RefSeq" id="WP_081193288.1">
    <property type="nucleotide sequence ID" value="NZ_MWIH01000006.1"/>
</dbReference>
<name>A0A1V9A1S4_SACPI</name>
<dbReference type="InterPro" id="IPR036365">
    <property type="entry name" value="PGBD-like_sf"/>
</dbReference>
<feature type="domain" description="Peptidoglycan binding-like" evidence="2">
    <location>
        <begin position="47"/>
        <end position="105"/>
    </location>
</feature>
<gene>
    <name evidence="4" type="ORF">B1813_16290</name>
</gene>
<evidence type="ECO:0000256" key="1">
    <source>
        <dbReference type="SAM" id="SignalP"/>
    </source>
</evidence>
<keyword evidence="1" id="KW-0732">Signal</keyword>
<dbReference type="AlphaFoldDB" id="A0A1V9A1S4"/>
<dbReference type="Proteomes" id="UP000192591">
    <property type="component" value="Unassembled WGS sequence"/>
</dbReference>
<dbReference type="Pfam" id="PF01471">
    <property type="entry name" value="PG_binding_1"/>
    <property type="match status" value="1"/>
</dbReference>
<dbReference type="Pfam" id="PF08291">
    <property type="entry name" value="Peptidase_M15_3"/>
    <property type="match status" value="1"/>
</dbReference>
<dbReference type="EMBL" id="MWIH01000006">
    <property type="protein sequence ID" value="OQO91051.1"/>
    <property type="molecule type" value="Genomic_DNA"/>
</dbReference>
<organism evidence="4 5">
    <name type="scientific">Saccharomonospora piscinae</name>
    <dbReference type="NCBI Taxonomy" id="687388"/>
    <lineage>
        <taxon>Bacteria</taxon>
        <taxon>Bacillati</taxon>
        <taxon>Actinomycetota</taxon>
        <taxon>Actinomycetes</taxon>
        <taxon>Pseudonocardiales</taxon>
        <taxon>Pseudonocardiaceae</taxon>
        <taxon>Saccharomonospora</taxon>
    </lineage>
</organism>
<evidence type="ECO:0000259" key="3">
    <source>
        <dbReference type="Pfam" id="PF08291"/>
    </source>
</evidence>
<dbReference type="InterPro" id="IPR036366">
    <property type="entry name" value="PGBDSf"/>
</dbReference>